<evidence type="ECO:0000313" key="4">
    <source>
        <dbReference type="EMBL" id="KAK9538149.1"/>
    </source>
</evidence>
<keyword evidence="1" id="KW-1133">Transmembrane helix</keyword>
<sequence length="322" mass="35168">MSAAMCAFILTLSSALGPTVVSGVLGAPTHVRLTSYDMNLVLMWDPPEGPASSIVYSTQFKSSVSLDFDKVGCVNISNLECDLSRLNTIFQYAKYTGRVRAQSGTESSAWMESNPITLDKDTVISSPDVSLSSNGAAIEVSIKDPVFMISALREVYHSATYNITYWQHGQREKARSKSNIQQSRVVLNDLDPWTKYCVQVQIIITDRNPSKPSAAVCESTTSKAEAPWVAAVVTFGVVAMSVALVVVAVLYRKHISHFLCPKDALPQHFKEYLLAPPNSSMYLAMRNSHPPDEIYNQVSVIADGRTPEEPLEAAGSKQPDAT</sequence>
<dbReference type="PANTHER" id="PTHR20859:SF46">
    <property type="entry name" value="INTERFERON GAMMA RECEPTOR 2"/>
    <property type="match status" value="1"/>
</dbReference>
<dbReference type="GO" id="GO:0005886">
    <property type="term" value="C:plasma membrane"/>
    <property type="evidence" value="ECO:0007669"/>
    <property type="project" value="TreeGrafter"/>
</dbReference>
<dbReference type="GO" id="GO:0004896">
    <property type="term" value="F:cytokine receptor activity"/>
    <property type="evidence" value="ECO:0007669"/>
    <property type="project" value="TreeGrafter"/>
</dbReference>
<keyword evidence="1" id="KW-0472">Membrane</keyword>
<evidence type="ECO:0000313" key="5">
    <source>
        <dbReference type="Proteomes" id="UP001488805"/>
    </source>
</evidence>
<dbReference type="SUPFAM" id="SSF49265">
    <property type="entry name" value="Fibronectin type III"/>
    <property type="match status" value="2"/>
</dbReference>
<organism evidence="4 5">
    <name type="scientific">Zoarces viviparus</name>
    <name type="common">Viviparous eelpout</name>
    <name type="synonym">Blennius viviparus</name>
    <dbReference type="NCBI Taxonomy" id="48416"/>
    <lineage>
        <taxon>Eukaryota</taxon>
        <taxon>Metazoa</taxon>
        <taxon>Chordata</taxon>
        <taxon>Craniata</taxon>
        <taxon>Vertebrata</taxon>
        <taxon>Euteleostomi</taxon>
        <taxon>Actinopterygii</taxon>
        <taxon>Neopterygii</taxon>
        <taxon>Teleostei</taxon>
        <taxon>Neoteleostei</taxon>
        <taxon>Acanthomorphata</taxon>
        <taxon>Eupercaria</taxon>
        <taxon>Perciformes</taxon>
        <taxon>Cottioidei</taxon>
        <taxon>Zoarcales</taxon>
        <taxon>Zoarcidae</taxon>
        <taxon>Zoarcinae</taxon>
        <taxon>Zoarces</taxon>
    </lineage>
</organism>
<protein>
    <recommendedName>
        <fullName evidence="3">Fibronectin type-III domain-containing protein</fullName>
    </recommendedName>
</protein>
<feature type="signal peptide" evidence="2">
    <location>
        <begin position="1"/>
        <end position="26"/>
    </location>
</feature>
<feature type="domain" description="Fibronectin type-III" evidence="3">
    <location>
        <begin position="123"/>
        <end position="224"/>
    </location>
</feature>
<keyword evidence="5" id="KW-1185">Reference proteome</keyword>
<keyword evidence="1" id="KW-0812">Transmembrane</keyword>
<dbReference type="InterPro" id="IPR013783">
    <property type="entry name" value="Ig-like_fold"/>
</dbReference>
<dbReference type="CDD" id="cd00063">
    <property type="entry name" value="FN3"/>
    <property type="match status" value="2"/>
</dbReference>
<dbReference type="Pfam" id="PF09294">
    <property type="entry name" value="Interfer-bind"/>
    <property type="match status" value="1"/>
</dbReference>
<evidence type="ECO:0000256" key="2">
    <source>
        <dbReference type="SAM" id="SignalP"/>
    </source>
</evidence>
<name>A0AAW1FWR1_ZOAVI</name>
<feature type="transmembrane region" description="Helical" evidence="1">
    <location>
        <begin position="228"/>
        <end position="251"/>
    </location>
</feature>
<dbReference type="InterPro" id="IPR003961">
    <property type="entry name" value="FN3_dom"/>
</dbReference>
<dbReference type="EMBL" id="JBCEZU010000034">
    <property type="protein sequence ID" value="KAK9538149.1"/>
    <property type="molecule type" value="Genomic_DNA"/>
</dbReference>
<evidence type="ECO:0000256" key="1">
    <source>
        <dbReference type="SAM" id="Phobius"/>
    </source>
</evidence>
<reference evidence="4 5" key="1">
    <citation type="journal article" date="2024" name="Genome Biol. Evol.">
        <title>Chromosome-level genome assembly of the viviparous eelpout Zoarces viviparus.</title>
        <authorList>
            <person name="Fuhrmann N."/>
            <person name="Brasseur M.V."/>
            <person name="Bakowski C.E."/>
            <person name="Podsiadlowski L."/>
            <person name="Prost S."/>
            <person name="Krehenwinkel H."/>
            <person name="Mayer C."/>
        </authorList>
    </citation>
    <scope>NUCLEOTIDE SEQUENCE [LARGE SCALE GENOMIC DNA]</scope>
    <source>
        <strain evidence="4">NO-MEL_2022_Ind0_liver</strain>
    </source>
</reference>
<dbReference type="Gene3D" id="2.60.40.10">
    <property type="entry name" value="Immunoglobulins"/>
    <property type="match status" value="2"/>
</dbReference>
<comment type="caution">
    <text evidence="4">The sequence shown here is derived from an EMBL/GenBank/DDBJ whole genome shotgun (WGS) entry which is preliminary data.</text>
</comment>
<dbReference type="InterPro" id="IPR036116">
    <property type="entry name" value="FN3_sf"/>
</dbReference>
<gene>
    <name evidence="4" type="ORF">VZT92_005702</name>
</gene>
<dbReference type="Pfam" id="PF01108">
    <property type="entry name" value="Tissue_fac"/>
    <property type="match status" value="1"/>
</dbReference>
<dbReference type="AlphaFoldDB" id="A0AAW1FWR1"/>
<feature type="chain" id="PRO_5043710421" description="Fibronectin type-III domain-containing protein" evidence="2">
    <location>
        <begin position="27"/>
        <end position="322"/>
    </location>
</feature>
<dbReference type="PROSITE" id="PS50853">
    <property type="entry name" value="FN3"/>
    <property type="match status" value="1"/>
</dbReference>
<dbReference type="Proteomes" id="UP001488805">
    <property type="component" value="Unassembled WGS sequence"/>
</dbReference>
<dbReference type="InterPro" id="IPR015373">
    <property type="entry name" value="Interferon/interleukin_rcp_dom"/>
</dbReference>
<proteinExistence type="predicted"/>
<dbReference type="PANTHER" id="PTHR20859">
    <property type="entry name" value="INTERFERON/INTERLEUKIN RECEPTOR"/>
    <property type="match status" value="1"/>
</dbReference>
<keyword evidence="2" id="KW-0732">Signal</keyword>
<dbReference type="InterPro" id="IPR050650">
    <property type="entry name" value="Type-II_Cytokine-TF_Rcpt"/>
</dbReference>
<evidence type="ECO:0000259" key="3">
    <source>
        <dbReference type="PROSITE" id="PS50853"/>
    </source>
</evidence>
<accession>A0AAW1FWR1</accession>